<dbReference type="EnsemblMetazoa" id="GBRI024171-RA">
    <property type="protein sequence ID" value="GBRI024171-PA"/>
    <property type="gene ID" value="GBRI024171"/>
</dbReference>
<reference evidence="1" key="2">
    <citation type="submission" date="2020-05" db="UniProtKB">
        <authorList>
            <consortium name="EnsemblMetazoa"/>
        </authorList>
    </citation>
    <scope>IDENTIFICATION</scope>
    <source>
        <strain evidence="1">IAEA</strain>
    </source>
</reference>
<dbReference type="Pfam" id="PF07248">
    <property type="entry name" value="DUF1431"/>
    <property type="match status" value="1"/>
</dbReference>
<reference evidence="2" key="1">
    <citation type="submission" date="2014-03" db="EMBL/GenBank/DDBJ databases">
        <authorList>
            <person name="Aksoy S."/>
            <person name="Warren W."/>
            <person name="Wilson R.K."/>
        </authorList>
    </citation>
    <scope>NUCLEOTIDE SEQUENCE [LARGE SCALE GENOMIC DNA]</scope>
    <source>
        <strain evidence="2">IAEA</strain>
    </source>
</reference>
<dbReference type="InterPro" id="IPR006611">
    <property type="entry name" value="DUF1431_DROsp"/>
</dbReference>
<dbReference type="PANTHER" id="PTHR20977:SF0">
    <property type="entry name" value="AT13385P-RELATED"/>
    <property type="match status" value="1"/>
</dbReference>
<evidence type="ECO:0000313" key="1">
    <source>
        <dbReference type="EnsemblMetazoa" id="GBRI024171-PA"/>
    </source>
</evidence>
<organism evidence="1 2">
    <name type="scientific">Glossina brevipalpis</name>
    <dbReference type="NCBI Taxonomy" id="37001"/>
    <lineage>
        <taxon>Eukaryota</taxon>
        <taxon>Metazoa</taxon>
        <taxon>Ecdysozoa</taxon>
        <taxon>Arthropoda</taxon>
        <taxon>Hexapoda</taxon>
        <taxon>Insecta</taxon>
        <taxon>Pterygota</taxon>
        <taxon>Neoptera</taxon>
        <taxon>Endopterygota</taxon>
        <taxon>Diptera</taxon>
        <taxon>Brachycera</taxon>
        <taxon>Muscomorpha</taxon>
        <taxon>Hippoboscoidea</taxon>
        <taxon>Glossinidae</taxon>
        <taxon>Glossina</taxon>
    </lineage>
</organism>
<keyword evidence="2" id="KW-1185">Reference proteome</keyword>
<dbReference type="AlphaFoldDB" id="A0A1A9WLQ4"/>
<sequence length="244" mass="28371">MLNLAQSWERIFCTIAPVKNFVRYVSRKNCAKVIEPKCKPEHLEKQPPCPEKKKRLQRGIKEVETCGMWECPECCLEHCPDLPDRLDEYYYKTSDKLKRKYQQTWIACPDLKIEEVEVCCGDKTTVEKRKKRGKGEKPKTACPQPNRLKGLMVCKQAVSGKCPRFLLDNCPPARSPPTCHRTRPPTNCQKEPNPYPSYSECRRCELDALPPVECKCLDKPSMCEVWAEFRRRLTFVKTKEGNNE</sequence>
<dbReference type="PANTHER" id="PTHR20977">
    <property type="entry name" value="AT13385P-RELATED"/>
    <property type="match status" value="1"/>
</dbReference>
<protein>
    <submittedName>
        <fullName evidence="1">Uncharacterized protein</fullName>
    </submittedName>
</protein>
<dbReference type="SMART" id="SM00689">
    <property type="entry name" value="DM6"/>
    <property type="match status" value="1"/>
</dbReference>
<name>A0A1A9WLQ4_9MUSC</name>
<proteinExistence type="predicted"/>
<accession>A0A1A9WLQ4</accession>
<dbReference type="VEuPathDB" id="VectorBase:GBRI024171"/>
<evidence type="ECO:0000313" key="2">
    <source>
        <dbReference type="Proteomes" id="UP000091820"/>
    </source>
</evidence>
<dbReference type="Proteomes" id="UP000091820">
    <property type="component" value="Unassembled WGS sequence"/>
</dbReference>